<dbReference type="PANTHER" id="PTHR21254:SF1">
    <property type="entry name" value="C2 DOMAIN-CONTAINING PROTEIN 3"/>
    <property type="match status" value="1"/>
</dbReference>
<dbReference type="Gene3D" id="2.60.40.150">
    <property type="entry name" value="C2 domain"/>
    <property type="match status" value="1"/>
</dbReference>
<feature type="compositionally biased region" description="Low complexity" evidence="1">
    <location>
        <begin position="57"/>
        <end position="67"/>
    </location>
</feature>
<evidence type="ECO:0000256" key="1">
    <source>
        <dbReference type="SAM" id="MobiDB-lite"/>
    </source>
</evidence>
<dbReference type="STRING" id="37653.A0A0L8G9U8"/>
<evidence type="ECO:0000313" key="3">
    <source>
        <dbReference type="EMBL" id="KOF73340.1"/>
    </source>
</evidence>
<accession>A0A0L8G9U8</accession>
<dbReference type="GO" id="GO:0071539">
    <property type="term" value="P:protein localization to centrosome"/>
    <property type="evidence" value="ECO:0007669"/>
    <property type="project" value="TreeGrafter"/>
</dbReference>
<dbReference type="EMBL" id="KQ423210">
    <property type="protein sequence ID" value="KOF73340.1"/>
    <property type="molecule type" value="Genomic_DNA"/>
</dbReference>
<feature type="compositionally biased region" description="Basic residues" evidence="1">
    <location>
        <begin position="17"/>
        <end position="29"/>
    </location>
</feature>
<organism evidence="3">
    <name type="scientific">Octopus bimaculoides</name>
    <name type="common">California two-spotted octopus</name>
    <dbReference type="NCBI Taxonomy" id="37653"/>
    <lineage>
        <taxon>Eukaryota</taxon>
        <taxon>Metazoa</taxon>
        <taxon>Spiralia</taxon>
        <taxon>Lophotrochozoa</taxon>
        <taxon>Mollusca</taxon>
        <taxon>Cephalopoda</taxon>
        <taxon>Coleoidea</taxon>
        <taxon>Octopodiformes</taxon>
        <taxon>Octopoda</taxon>
        <taxon>Incirrata</taxon>
        <taxon>Octopodidae</taxon>
        <taxon>Octopus</taxon>
    </lineage>
</organism>
<dbReference type="PANTHER" id="PTHR21254">
    <property type="entry name" value="C2 DOMAIN-CONTAINING PROTEIN 3"/>
    <property type="match status" value="1"/>
</dbReference>
<reference evidence="3" key="1">
    <citation type="submission" date="2015-07" db="EMBL/GenBank/DDBJ databases">
        <title>MeaNS - Measles Nucleotide Surveillance Program.</title>
        <authorList>
            <person name="Tran T."/>
            <person name="Druce J."/>
        </authorList>
    </citation>
    <scope>NUCLEOTIDE SEQUENCE</scope>
    <source>
        <strain evidence="3">UCB-OBI-ISO-001</strain>
        <tissue evidence="3">Gonad</tissue>
    </source>
</reference>
<dbReference type="KEGG" id="obi:106878440"/>
<feature type="domain" description="C2" evidence="2">
    <location>
        <begin position="381"/>
        <end position="541"/>
    </location>
</feature>
<dbReference type="InterPro" id="IPR000008">
    <property type="entry name" value="C2_dom"/>
</dbReference>
<feature type="compositionally biased region" description="Polar residues" evidence="1">
    <location>
        <begin position="41"/>
        <end position="53"/>
    </location>
</feature>
<dbReference type="InterPro" id="IPR035892">
    <property type="entry name" value="C2_domain_sf"/>
</dbReference>
<evidence type="ECO:0000259" key="2">
    <source>
        <dbReference type="PROSITE" id="PS50004"/>
    </source>
</evidence>
<dbReference type="OrthoDB" id="6153860at2759"/>
<dbReference type="GO" id="GO:0060271">
    <property type="term" value="P:cilium assembly"/>
    <property type="evidence" value="ECO:0007669"/>
    <property type="project" value="TreeGrafter"/>
</dbReference>
<dbReference type="PROSITE" id="PS50004">
    <property type="entry name" value="C2"/>
    <property type="match status" value="1"/>
</dbReference>
<dbReference type="SUPFAM" id="SSF49562">
    <property type="entry name" value="C2 domain (Calcium/lipid-binding domain, CaLB)"/>
    <property type="match status" value="1"/>
</dbReference>
<feature type="region of interest" description="Disordered" evidence="1">
    <location>
        <begin position="1"/>
        <end position="81"/>
    </location>
</feature>
<sequence>MKSSGGGRKSGTSRSKSGSRSRSRSRSRNKGREPTRGKNGSDLSDTDSVGTNHSDSSKVSFEMVSSSGQSIETEADVHPSPDSLSIARLKLLGRATVGKVSVDALYLLADEGQTEKNTSRKLHQKKVTWIKPGSYFVEYKFPVVAASRDKQSDNTMATEVIRAPSKEIEENTITFHHRSVFPILFDRKSIECWWRSYLVFKLFFRDPQQKTLTHVGSCQLSLKSVLKASSLCLNKYLAVCKPGTSLKSARRRNTSSKKLPTIGELKVTVEIGSDASNFSAALSNTRLVEYSGDTLYIPVNFHGKKDSLLAEVTESQPNRTTADITCEADILAERREAGLKSDCHLETVAEPRERQFPQYISSTNDAPLLATTATTATTTVQANSSSMSQHYPDVQDQTLAVHSILIVSEGRKMTFDTTSTKTNPIAAAAVVQERGGGDGRGSNLPPATRNSYLVCRMFWCEQKVRSSICWHTNNPQYDFIQVSPVLVTANFLERIRNNYLIIEVWNKTTTSLEVSDDKLIGVVKLSLHQFYLSLRNQRIVSTLLKSPYPIVAHDGYMPIVDPLTNYQHGQLKVLLAMGSIEQVSTLQQVTIERRSSFLRQQFPNRHQSLINTSSSTIADESFCKDYIEHVFEVVVEDIHNLQHLEEMVYGEADCFVQYSFPTQSTAQASHSASSKETGSITDISMKTSRTGITLCLPDSVFHAINQHKIKT</sequence>
<name>A0A0L8G9U8_OCTBM</name>
<dbReference type="CDD" id="cd00030">
    <property type="entry name" value="C2"/>
    <property type="match status" value="1"/>
</dbReference>
<dbReference type="AlphaFoldDB" id="A0A0L8G9U8"/>
<proteinExistence type="predicted"/>
<protein>
    <recommendedName>
        <fullName evidence="2">C2 domain-containing protein</fullName>
    </recommendedName>
</protein>
<dbReference type="OMA" id="NTARIMI"/>
<dbReference type="GO" id="GO:0005814">
    <property type="term" value="C:centriole"/>
    <property type="evidence" value="ECO:0007669"/>
    <property type="project" value="TreeGrafter"/>
</dbReference>
<gene>
    <name evidence="3" type="ORF">OCBIM_22038056mg</name>
</gene>
<dbReference type="GO" id="GO:0034451">
    <property type="term" value="C:centriolar satellite"/>
    <property type="evidence" value="ECO:0007669"/>
    <property type="project" value="TreeGrafter"/>
</dbReference>
<dbReference type="GO" id="GO:0061511">
    <property type="term" value="P:centriole elongation"/>
    <property type="evidence" value="ECO:0007669"/>
    <property type="project" value="TreeGrafter"/>
</dbReference>